<dbReference type="InterPro" id="IPR051147">
    <property type="entry name" value="CFAP_domain-containing"/>
</dbReference>
<evidence type="ECO:0000256" key="3">
    <source>
        <dbReference type="SAM" id="MobiDB-lite"/>
    </source>
</evidence>
<keyword evidence="6" id="KW-1185">Reference proteome</keyword>
<feature type="region of interest" description="Disordered" evidence="3">
    <location>
        <begin position="514"/>
        <end position="547"/>
    </location>
</feature>
<organism evidence="5 6">
    <name type="scientific">Muraenolepis orangiensis</name>
    <name type="common">Patagonian moray cod</name>
    <dbReference type="NCBI Taxonomy" id="630683"/>
    <lineage>
        <taxon>Eukaryota</taxon>
        <taxon>Metazoa</taxon>
        <taxon>Chordata</taxon>
        <taxon>Craniata</taxon>
        <taxon>Vertebrata</taxon>
        <taxon>Euteleostomi</taxon>
        <taxon>Actinopterygii</taxon>
        <taxon>Neopterygii</taxon>
        <taxon>Teleostei</taxon>
        <taxon>Neoteleostei</taxon>
        <taxon>Acanthomorphata</taxon>
        <taxon>Zeiogadaria</taxon>
        <taxon>Gadariae</taxon>
        <taxon>Gadiformes</taxon>
        <taxon>Muraenolepidoidei</taxon>
        <taxon>Muraenolepididae</taxon>
        <taxon>Muraenolepis</taxon>
    </lineage>
</organism>
<protein>
    <recommendedName>
        <fullName evidence="4">DUF4200 domain-containing protein</fullName>
    </recommendedName>
</protein>
<evidence type="ECO:0000313" key="6">
    <source>
        <dbReference type="Proteomes" id="UP001148018"/>
    </source>
</evidence>
<proteinExistence type="predicted"/>
<dbReference type="EMBL" id="JANIIK010000046">
    <property type="protein sequence ID" value="KAJ3602185.1"/>
    <property type="molecule type" value="Genomic_DNA"/>
</dbReference>
<dbReference type="Proteomes" id="UP001148018">
    <property type="component" value="Unassembled WGS sequence"/>
</dbReference>
<gene>
    <name evidence="5" type="ORF">NHX12_029944</name>
</gene>
<feature type="compositionally biased region" description="Basic and acidic residues" evidence="3">
    <location>
        <begin position="514"/>
        <end position="535"/>
    </location>
</feature>
<dbReference type="Gene3D" id="2.160.20.80">
    <property type="entry name" value="E3 ubiquitin-protein ligase SopA"/>
    <property type="match status" value="1"/>
</dbReference>
<feature type="compositionally biased region" description="Basic and acidic residues" evidence="3">
    <location>
        <begin position="213"/>
        <end position="264"/>
    </location>
</feature>
<reference evidence="5" key="1">
    <citation type="submission" date="2022-07" db="EMBL/GenBank/DDBJ databases">
        <title>Chromosome-level genome of Muraenolepis orangiensis.</title>
        <authorList>
            <person name="Kim J."/>
        </authorList>
    </citation>
    <scope>NUCLEOTIDE SEQUENCE</scope>
    <source>
        <strain evidence="5">KU_S4_2022</strain>
        <tissue evidence="5">Muscle</tissue>
    </source>
</reference>
<evidence type="ECO:0000259" key="4">
    <source>
        <dbReference type="Pfam" id="PF13863"/>
    </source>
</evidence>
<feature type="compositionally biased region" description="Acidic residues" evidence="3">
    <location>
        <begin position="356"/>
        <end position="365"/>
    </location>
</feature>
<feature type="coiled-coil region" evidence="2">
    <location>
        <begin position="110"/>
        <end position="159"/>
    </location>
</feature>
<dbReference type="OrthoDB" id="10264063at2759"/>
<comment type="caution">
    <text evidence="5">The sequence shown here is derived from an EMBL/GenBank/DDBJ whole genome shotgun (WGS) entry which is preliminary data.</text>
</comment>
<keyword evidence="1 2" id="KW-0175">Coiled coil</keyword>
<feature type="region of interest" description="Disordered" evidence="3">
    <location>
        <begin position="213"/>
        <end position="365"/>
    </location>
</feature>
<feature type="domain" description="DUF4200" evidence="4">
    <location>
        <begin position="91"/>
        <end position="206"/>
    </location>
</feature>
<dbReference type="Pfam" id="PF13863">
    <property type="entry name" value="DUF4200"/>
    <property type="match status" value="1"/>
</dbReference>
<evidence type="ECO:0000313" key="5">
    <source>
        <dbReference type="EMBL" id="KAJ3602185.1"/>
    </source>
</evidence>
<accession>A0A9Q0IL89</accession>
<feature type="coiled-coil region" evidence="2">
    <location>
        <begin position="392"/>
        <end position="458"/>
    </location>
</feature>
<dbReference type="PANTHER" id="PTHR21683">
    <property type="entry name" value="COILED-COIL DOMAIN-CONTAINING PROTEIN 42 LIKE-2-LIKE-RELATED"/>
    <property type="match status" value="1"/>
</dbReference>
<feature type="compositionally biased region" description="Low complexity" evidence="3">
    <location>
        <begin position="265"/>
        <end position="314"/>
    </location>
</feature>
<dbReference type="InterPro" id="IPR025252">
    <property type="entry name" value="DUF4200"/>
</dbReference>
<evidence type="ECO:0000256" key="2">
    <source>
        <dbReference type="SAM" id="Coils"/>
    </source>
</evidence>
<dbReference type="AlphaFoldDB" id="A0A9Q0IL89"/>
<feature type="compositionally biased region" description="Basic residues" evidence="3">
    <location>
        <begin position="536"/>
        <end position="547"/>
    </location>
</feature>
<dbReference type="PANTHER" id="PTHR21683:SF3">
    <property type="entry name" value="CILIA AND FLAGELLA ASSOCIATED PROTEIN 100"/>
    <property type="match status" value="1"/>
</dbReference>
<sequence length="572" mass="65572">MRRFLALPIQEKSSFVGQRLMRRQLRRELEDQEEHGEMEENTGGLVQGNTAMRMAMIKRGVCACTSGSVSARVCVFRRENIKKESIHEFRSKRREMLMQEYSVLVKQAEIRKLEEAICEEERRMQQAEQMLDEDQLLFEKFLKENNRKAAEAIQIAEKETQGKLEKMAEINKLTTEMVTIKSDIAKKEELLKEYRMYKDFLFQLSPPEWREARQAEARQAEARQAEAREAEAREAEARQAEARQAEARQAEARQAEARQAEPRQAKALQAKAQQAKAQQAKAQQAKAQQAKAQQAKAQQAKAQQAKAQQAKAQQTEAAPVDQDTAAVRGEEEVSGNKAGGPKRGSELIPAVYPSSDDSEYEEEPELYFTDPQQLLDLLTELEEQNLILIQNIQEPEEALEELQRTMDATKEKMEREKEQLSAQIDAVSQSIATEKERAADLERAADAAELKARHAKSANEVQARKVEEVYRSCVGDRTANLNTLQMMTVIETHVLQLLEAMDNIPRDTLDKVQKMKEQQDKKLQEQKEHQEERLKKNGRRLMARSKPAARKIKISNVNLVSEEEDIQTYFFT</sequence>
<name>A0A9Q0IL89_9TELE</name>
<dbReference type="GO" id="GO:0005856">
    <property type="term" value="C:cytoskeleton"/>
    <property type="evidence" value="ECO:0007669"/>
    <property type="project" value="UniProtKB-ARBA"/>
</dbReference>
<evidence type="ECO:0000256" key="1">
    <source>
        <dbReference type="ARBA" id="ARBA00023054"/>
    </source>
</evidence>